<evidence type="ECO:0000259" key="8">
    <source>
        <dbReference type="Pfam" id="PF01551"/>
    </source>
</evidence>
<feature type="signal peptide" evidence="7">
    <location>
        <begin position="1"/>
        <end position="21"/>
    </location>
</feature>
<evidence type="ECO:0000313" key="9">
    <source>
        <dbReference type="EMBL" id="AKU90157.1"/>
    </source>
</evidence>
<dbReference type="RefSeq" id="WP_082342595.1">
    <property type="nucleotide sequence ID" value="NZ_CP012332.1"/>
</dbReference>
<proteinExistence type="predicted"/>
<dbReference type="STRING" id="1391653.AKJ08_0544"/>
<dbReference type="GO" id="GO:0004222">
    <property type="term" value="F:metalloendopeptidase activity"/>
    <property type="evidence" value="ECO:0007669"/>
    <property type="project" value="TreeGrafter"/>
</dbReference>
<evidence type="ECO:0000256" key="5">
    <source>
        <dbReference type="ARBA" id="ARBA00022833"/>
    </source>
</evidence>
<dbReference type="Proteomes" id="UP000055590">
    <property type="component" value="Chromosome"/>
</dbReference>
<dbReference type="SUPFAM" id="SSF51261">
    <property type="entry name" value="Duplicated hybrid motif"/>
    <property type="match status" value="1"/>
</dbReference>
<evidence type="ECO:0000256" key="2">
    <source>
        <dbReference type="ARBA" id="ARBA00022670"/>
    </source>
</evidence>
<keyword evidence="10" id="KW-1185">Reference proteome</keyword>
<dbReference type="Gene3D" id="2.70.70.10">
    <property type="entry name" value="Glucose Permease (Domain IIA)"/>
    <property type="match status" value="1"/>
</dbReference>
<organism evidence="9 10">
    <name type="scientific">Vulgatibacter incomptus</name>
    <dbReference type="NCBI Taxonomy" id="1391653"/>
    <lineage>
        <taxon>Bacteria</taxon>
        <taxon>Pseudomonadati</taxon>
        <taxon>Myxococcota</taxon>
        <taxon>Myxococcia</taxon>
        <taxon>Myxococcales</taxon>
        <taxon>Cystobacterineae</taxon>
        <taxon>Vulgatibacteraceae</taxon>
        <taxon>Vulgatibacter</taxon>
    </lineage>
</organism>
<dbReference type="OrthoDB" id="9815245at2"/>
<comment type="cofactor">
    <cofactor evidence="1">
        <name>Zn(2+)</name>
        <dbReference type="ChEBI" id="CHEBI:29105"/>
    </cofactor>
</comment>
<dbReference type="EMBL" id="CP012332">
    <property type="protein sequence ID" value="AKU90157.1"/>
    <property type="molecule type" value="Genomic_DNA"/>
</dbReference>
<keyword evidence="2" id="KW-0645">Protease</keyword>
<evidence type="ECO:0000256" key="4">
    <source>
        <dbReference type="ARBA" id="ARBA00022801"/>
    </source>
</evidence>
<feature type="chain" id="PRO_5005465515" evidence="7">
    <location>
        <begin position="22"/>
        <end position="418"/>
    </location>
</feature>
<dbReference type="AlphaFoldDB" id="A0A0K1P9G9"/>
<keyword evidence="6" id="KW-0482">Metalloprotease</keyword>
<dbReference type="InterPro" id="IPR016047">
    <property type="entry name" value="M23ase_b-sheet_dom"/>
</dbReference>
<gene>
    <name evidence="9" type="ORF">AKJ08_0544</name>
</gene>
<keyword evidence="5" id="KW-0862">Zinc</keyword>
<accession>A0A0K1P9G9</accession>
<dbReference type="PANTHER" id="PTHR21666:SF288">
    <property type="entry name" value="CELL DIVISION PROTEIN YTFB"/>
    <property type="match status" value="1"/>
</dbReference>
<dbReference type="Pfam" id="PF01551">
    <property type="entry name" value="Peptidase_M23"/>
    <property type="match status" value="1"/>
</dbReference>
<evidence type="ECO:0000313" key="10">
    <source>
        <dbReference type="Proteomes" id="UP000055590"/>
    </source>
</evidence>
<dbReference type="KEGG" id="vin:AKJ08_0544"/>
<keyword evidence="4" id="KW-0378">Hydrolase</keyword>
<evidence type="ECO:0000256" key="7">
    <source>
        <dbReference type="SAM" id="SignalP"/>
    </source>
</evidence>
<keyword evidence="3" id="KW-0479">Metal-binding</keyword>
<feature type="domain" description="M23ase beta-sheet core" evidence="8">
    <location>
        <begin position="275"/>
        <end position="371"/>
    </location>
</feature>
<dbReference type="Gene3D" id="3.10.450.350">
    <property type="match status" value="1"/>
</dbReference>
<dbReference type="InterPro" id="IPR011055">
    <property type="entry name" value="Dup_hybrid_motif"/>
</dbReference>
<dbReference type="PROSITE" id="PS51257">
    <property type="entry name" value="PROKAR_LIPOPROTEIN"/>
    <property type="match status" value="1"/>
</dbReference>
<reference evidence="9 10" key="1">
    <citation type="submission" date="2015-08" db="EMBL/GenBank/DDBJ databases">
        <authorList>
            <person name="Babu N.S."/>
            <person name="Beckwith C.J."/>
            <person name="Beseler K.G."/>
            <person name="Brison A."/>
            <person name="Carone J.V."/>
            <person name="Caskin T.P."/>
            <person name="Diamond M."/>
            <person name="Durham M.E."/>
            <person name="Foxe J.M."/>
            <person name="Go M."/>
            <person name="Henderson B.A."/>
            <person name="Jones I.B."/>
            <person name="McGettigan J.A."/>
            <person name="Micheletti S.J."/>
            <person name="Nasrallah M.E."/>
            <person name="Ortiz D."/>
            <person name="Piller C.R."/>
            <person name="Privatt S.R."/>
            <person name="Schneider S.L."/>
            <person name="Sharp S."/>
            <person name="Smith T.C."/>
            <person name="Stanton J.D."/>
            <person name="Ullery H.E."/>
            <person name="Wilson R.J."/>
            <person name="Serrano M.G."/>
            <person name="Buck G."/>
            <person name="Lee V."/>
            <person name="Wang Y."/>
            <person name="Carvalho R."/>
            <person name="Voegtly L."/>
            <person name="Shi R."/>
            <person name="Duckworth R."/>
            <person name="Johnson A."/>
            <person name="Loviza R."/>
            <person name="Walstead R."/>
            <person name="Shah Z."/>
            <person name="Kiflezghi M."/>
            <person name="Wade K."/>
            <person name="Ball S.L."/>
            <person name="Bradley K.W."/>
            <person name="Asai D.J."/>
            <person name="Bowman C.A."/>
            <person name="Russell D.A."/>
            <person name="Pope W.H."/>
            <person name="Jacobs-Sera D."/>
            <person name="Hendrix R.W."/>
            <person name="Hatfull G.F."/>
        </authorList>
    </citation>
    <scope>NUCLEOTIDE SEQUENCE [LARGE SCALE GENOMIC DNA]</scope>
    <source>
        <strain evidence="9 10">DSM 27710</strain>
    </source>
</reference>
<dbReference type="InterPro" id="IPR050570">
    <property type="entry name" value="Cell_wall_metabolism_enzyme"/>
</dbReference>
<dbReference type="CDD" id="cd12797">
    <property type="entry name" value="M23_peptidase"/>
    <property type="match status" value="1"/>
</dbReference>
<evidence type="ECO:0000256" key="3">
    <source>
        <dbReference type="ARBA" id="ARBA00022723"/>
    </source>
</evidence>
<dbReference type="PANTHER" id="PTHR21666">
    <property type="entry name" value="PEPTIDASE-RELATED"/>
    <property type="match status" value="1"/>
</dbReference>
<protein>
    <submittedName>
        <fullName evidence="9">Membrane protein related to metalloendopeptidase</fullName>
    </submittedName>
</protein>
<dbReference type="GO" id="GO:0046872">
    <property type="term" value="F:metal ion binding"/>
    <property type="evidence" value="ECO:0007669"/>
    <property type="project" value="UniProtKB-KW"/>
</dbReference>
<name>A0A0K1P9G9_9BACT</name>
<evidence type="ECO:0000256" key="6">
    <source>
        <dbReference type="ARBA" id="ARBA00023049"/>
    </source>
</evidence>
<dbReference type="GO" id="GO:0006508">
    <property type="term" value="P:proteolysis"/>
    <property type="evidence" value="ECO:0007669"/>
    <property type="project" value="UniProtKB-KW"/>
</dbReference>
<sequence>MFRRILNLAVLALVVTASCTAEKPAAPAPEPQPVIPAQPAALEPERSYEVHSALVRPNETIVSALGRIGVEVAQTNAIVDALAGIFDFRKINIGDELRITTSAGELELFELRRGPVEEYRVRKEGDRLVGSAREFKVEKEVVRIAGTLESSLWDAIMRTGEEPLVAMAFADVLAFDVDFYLDPRKGDTFQIVIEKYIHEGRTVRYGDVLAAEYDGQLVGRKRVFRYPNPETGRLEYYAEGGGAARRTFLKTPLKFAFISSKFGSRFHPILKYLKQHEGVDYAAGTGTPVWAIADGTVTLAGYNGACGNMVAVRHSNGLESIYCHFSKIASGIHAGGRVAQKTVIGYVGMTGRATGPHLHFAVKRGGRFINPLSLKFPPSDPLPASELPKFAEAIEPMQELLGNLKLASANHQVEVVGP</sequence>
<keyword evidence="7" id="KW-0732">Signal</keyword>
<evidence type="ECO:0000256" key="1">
    <source>
        <dbReference type="ARBA" id="ARBA00001947"/>
    </source>
</evidence>